<evidence type="ECO:0000313" key="1">
    <source>
        <dbReference type="EMBL" id="PLW13687.1"/>
    </source>
</evidence>
<gene>
    <name evidence="1" type="ORF">PCANC_15592</name>
</gene>
<sequence length="65" mass="6854">MGLGPNKPPCGETNSSQFGLGLVGGYVSPKLNATLPSQAWYIAGWVRVSARVTPASGFEQVRVTF</sequence>
<comment type="caution">
    <text evidence="1">The sequence shown here is derived from an EMBL/GenBank/DDBJ whole genome shotgun (WGS) entry which is preliminary data.</text>
</comment>
<keyword evidence="2" id="KW-1185">Reference proteome</keyword>
<dbReference type="EMBL" id="PGCJ01000942">
    <property type="protein sequence ID" value="PLW13687.1"/>
    <property type="molecule type" value="Genomic_DNA"/>
</dbReference>
<evidence type="ECO:0000313" key="2">
    <source>
        <dbReference type="Proteomes" id="UP000235388"/>
    </source>
</evidence>
<proteinExistence type="predicted"/>
<reference evidence="1 2" key="1">
    <citation type="submission" date="2017-11" db="EMBL/GenBank/DDBJ databases">
        <title>De novo assembly and phasing of dikaryotic genomes from two isolates of Puccinia coronata f. sp. avenae, the causal agent of oat crown rust.</title>
        <authorList>
            <person name="Miller M.E."/>
            <person name="Zhang Y."/>
            <person name="Omidvar V."/>
            <person name="Sperschneider J."/>
            <person name="Schwessinger B."/>
            <person name="Raley C."/>
            <person name="Palmer J.M."/>
            <person name="Garnica D."/>
            <person name="Upadhyaya N."/>
            <person name="Rathjen J."/>
            <person name="Taylor J.M."/>
            <person name="Park R.F."/>
            <person name="Dodds P.N."/>
            <person name="Hirsch C.D."/>
            <person name="Kianian S.F."/>
            <person name="Figueroa M."/>
        </authorList>
    </citation>
    <scope>NUCLEOTIDE SEQUENCE [LARGE SCALE GENOMIC DNA]</scope>
    <source>
        <strain evidence="1">12NC29</strain>
    </source>
</reference>
<accession>A0A2N5SKB8</accession>
<name>A0A2N5SKB8_9BASI</name>
<dbReference type="Proteomes" id="UP000235388">
    <property type="component" value="Unassembled WGS sequence"/>
</dbReference>
<protein>
    <submittedName>
        <fullName evidence="1">Uncharacterized protein</fullName>
    </submittedName>
</protein>
<dbReference type="AlphaFoldDB" id="A0A2N5SKB8"/>
<organism evidence="1 2">
    <name type="scientific">Puccinia coronata f. sp. avenae</name>
    <dbReference type="NCBI Taxonomy" id="200324"/>
    <lineage>
        <taxon>Eukaryota</taxon>
        <taxon>Fungi</taxon>
        <taxon>Dikarya</taxon>
        <taxon>Basidiomycota</taxon>
        <taxon>Pucciniomycotina</taxon>
        <taxon>Pucciniomycetes</taxon>
        <taxon>Pucciniales</taxon>
        <taxon>Pucciniaceae</taxon>
        <taxon>Puccinia</taxon>
    </lineage>
</organism>